<dbReference type="Gene3D" id="3.30.530.20">
    <property type="match status" value="1"/>
</dbReference>
<proteinExistence type="predicted"/>
<dbReference type="Pfam" id="PF10604">
    <property type="entry name" value="Polyketide_cyc2"/>
    <property type="match status" value="1"/>
</dbReference>
<evidence type="ECO:0000313" key="1">
    <source>
        <dbReference type="EMBL" id="ADP84036.1"/>
    </source>
</evidence>
<dbReference type="InterPro" id="IPR019587">
    <property type="entry name" value="Polyketide_cyclase/dehydratase"/>
</dbReference>
<dbReference type="InterPro" id="IPR023393">
    <property type="entry name" value="START-like_dom_sf"/>
</dbReference>
<dbReference type="eggNOG" id="COG3427">
    <property type="taxonomic scope" value="Bacteria"/>
</dbReference>
<dbReference type="InParanoid" id="E3J0X2"/>
<keyword evidence="2" id="KW-1185">Reference proteome</keyword>
<dbReference type="EMBL" id="CP002299">
    <property type="protein sequence ID" value="ADP84036.1"/>
    <property type="molecule type" value="Genomic_DNA"/>
</dbReference>
<organism evidence="1 2">
    <name type="scientific">Pseudofrankia inefficax (strain DSM 45817 / CECT 9037 / DDB 130130 / EuI1c)</name>
    <name type="common">Frankia inefficax</name>
    <dbReference type="NCBI Taxonomy" id="298654"/>
    <lineage>
        <taxon>Bacteria</taxon>
        <taxon>Bacillati</taxon>
        <taxon>Actinomycetota</taxon>
        <taxon>Actinomycetes</taxon>
        <taxon>Frankiales</taxon>
        <taxon>Frankiaceae</taxon>
        <taxon>Pseudofrankia</taxon>
    </lineage>
</organism>
<dbReference type="Proteomes" id="UP000002484">
    <property type="component" value="Chromosome"/>
</dbReference>
<dbReference type="RefSeq" id="WP_013427154.1">
    <property type="nucleotide sequence ID" value="NC_014666.1"/>
</dbReference>
<dbReference type="OrthoDB" id="191189at2"/>
<dbReference type="CDD" id="cd08862">
    <property type="entry name" value="SRPBCC_Smu440-like"/>
    <property type="match status" value="1"/>
</dbReference>
<evidence type="ECO:0000313" key="2">
    <source>
        <dbReference type="Proteomes" id="UP000002484"/>
    </source>
</evidence>
<dbReference type="KEGG" id="fri:FraEuI1c_6052"/>
<sequence>MYYETSVRIAATADQVWAVLRDVERWPEWTPTVSRVDRVESAPEYVPGADGPAGELTKGDVVSIKQPRMPTLSWTVLDWSPGGFFSWSASSGGVTTVAEHRIDRADDLGVTVTLSVRQSGPLAPVVGLLTGRQTRQYVDTEAQGLKRRCER</sequence>
<protein>
    <submittedName>
        <fullName evidence="1">Polyketide cyclase/dehydrase</fullName>
    </submittedName>
</protein>
<dbReference type="HOGENOM" id="CLU_147350_0_0_11"/>
<name>E3J0X2_PSEI1</name>
<accession>E3J0X2</accession>
<dbReference type="AlphaFoldDB" id="E3J0X2"/>
<gene>
    <name evidence="1" type="ordered locus">FraEuI1c_6052</name>
</gene>
<reference evidence="1 2" key="1">
    <citation type="submission" date="2010-10" db="EMBL/GenBank/DDBJ databases">
        <title>Complete sequence of Frankia sp. EuI1c.</title>
        <authorList>
            <consortium name="US DOE Joint Genome Institute"/>
            <person name="Lucas S."/>
            <person name="Copeland A."/>
            <person name="Lapidus A."/>
            <person name="Cheng J.-F."/>
            <person name="Bruce D."/>
            <person name="Goodwin L."/>
            <person name="Pitluck S."/>
            <person name="Chertkov O."/>
            <person name="Detter J.C."/>
            <person name="Han C."/>
            <person name="Tapia R."/>
            <person name="Land M."/>
            <person name="Hauser L."/>
            <person name="Jeffries C."/>
            <person name="Kyrpides N."/>
            <person name="Ivanova N."/>
            <person name="Mikhailova N."/>
            <person name="Beauchemin N."/>
            <person name="Sen A."/>
            <person name="Sur S.A."/>
            <person name="Gtari M."/>
            <person name="Wall L."/>
            <person name="Tisa L."/>
            <person name="Woyke T."/>
        </authorList>
    </citation>
    <scope>NUCLEOTIDE SEQUENCE [LARGE SCALE GENOMIC DNA]</scope>
    <source>
        <strain evidence="2">DSM 45817 / CECT 9037 / EuI1c</strain>
    </source>
</reference>
<dbReference type="SUPFAM" id="SSF55961">
    <property type="entry name" value="Bet v1-like"/>
    <property type="match status" value="1"/>
</dbReference>
<dbReference type="STRING" id="298654.FraEuI1c_6052"/>